<dbReference type="CDD" id="cd00167">
    <property type="entry name" value="SANT"/>
    <property type="match status" value="1"/>
</dbReference>
<evidence type="ECO:0000259" key="3">
    <source>
        <dbReference type="PROSITE" id="PS51294"/>
    </source>
</evidence>
<feature type="compositionally biased region" description="Polar residues" evidence="1">
    <location>
        <begin position="214"/>
        <end position="226"/>
    </location>
</feature>
<evidence type="ECO:0008006" key="5">
    <source>
        <dbReference type="Google" id="ProtNLM"/>
    </source>
</evidence>
<dbReference type="PROSITE" id="PS51294">
    <property type="entry name" value="HTH_MYB"/>
    <property type="match status" value="1"/>
</dbReference>
<dbReference type="SMART" id="SM00717">
    <property type="entry name" value="SANT"/>
    <property type="match status" value="1"/>
</dbReference>
<feature type="compositionally biased region" description="Polar residues" evidence="1">
    <location>
        <begin position="325"/>
        <end position="334"/>
    </location>
</feature>
<sequence>MPGGAHENMKAWAPEEDHIILEMHQSEGPKWSKIVQRLPGRTISSVRNRWQRIEKGRKLREQGKESKNKCHACGQLKRGHVCYAKLKGGPQVEIHNVPPTVSPVHPARLAITTQPPSIPMSGVNAGVISVQPPLRHTRSAERLRPQGVVVEGDNNPVVRPAPLSVDIGLASQPRSDVPLMNRSNTSFFTDLAHSELFSPSSRELLQNWADSPREVSSNGGASSSNPIMARIESDHPDVPPALRRVASGETVEAPKITRSLTSFMNSVSDSSGPGPLAGPMGADNSAEEQSSLLSVMETLSSKRSGPDSPKLGMDSPTLMPPPQSQPEAMQTSEIDPTAESRPPPVVKRASSRLSFSFLADIVNE</sequence>
<dbReference type="AlphaFoldDB" id="A0A7S3BHM5"/>
<evidence type="ECO:0000313" key="4">
    <source>
        <dbReference type="EMBL" id="CAE0135563.1"/>
    </source>
</evidence>
<dbReference type="InterPro" id="IPR001005">
    <property type="entry name" value="SANT/Myb"/>
</dbReference>
<dbReference type="PANTHER" id="PTHR45614">
    <property type="entry name" value="MYB PROTEIN-RELATED"/>
    <property type="match status" value="1"/>
</dbReference>
<feature type="domain" description="HTH myb-type" evidence="3">
    <location>
        <begin position="11"/>
        <end position="58"/>
    </location>
</feature>
<accession>A0A7S3BHM5</accession>
<evidence type="ECO:0000259" key="2">
    <source>
        <dbReference type="PROSITE" id="PS50090"/>
    </source>
</evidence>
<gene>
    <name evidence="4" type="ORF">HERI1096_LOCUS30781</name>
</gene>
<evidence type="ECO:0000256" key="1">
    <source>
        <dbReference type="SAM" id="MobiDB-lite"/>
    </source>
</evidence>
<dbReference type="InterPro" id="IPR009057">
    <property type="entry name" value="Homeodomain-like_sf"/>
</dbReference>
<dbReference type="EMBL" id="HBHX01055850">
    <property type="protein sequence ID" value="CAE0135563.1"/>
    <property type="molecule type" value="Transcribed_RNA"/>
</dbReference>
<dbReference type="Gene3D" id="1.10.10.60">
    <property type="entry name" value="Homeodomain-like"/>
    <property type="match status" value="1"/>
</dbReference>
<dbReference type="Pfam" id="PF00249">
    <property type="entry name" value="Myb_DNA-binding"/>
    <property type="match status" value="1"/>
</dbReference>
<dbReference type="InterPro" id="IPR050560">
    <property type="entry name" value="MYB_TF"/>
</dbReference>
<name>A0A7S3BHM5_9EUKA</name>
<dbReference type="SUPFAM" id="SSF46689">
    <property type="entry name" value="Homeodomain-like"/>
    <property type="match status" value="1"/>
</dbReference>
<feature type="region of interest" description="Disordered" evidence="1">
    <location>
        <begin position="210"/>
        <end position="238"/>
    </location>
</feature>
<feature type="compositionally biased region" description="Polar residues" evidence="1">
    <location>
        <begin position="287"/>
        <end position="303"/>
    </location>
</feature>
<proteinExistence type="predicted"/>
<dbReference type="GO" id="GO:0000981">
    <property type="term" value="F:DNA-binding transcription factor activity, RNA polymerase II-specific"/>
    <property type="evidence" value="ECO:0007669"/>
    <property type="project" value="TreeGrafter"/>
</dbReference>
<feature type="region of interest" description="Disordered" evidence="1">
    <location>
        <begin position="264"/>
        <end position="350"/>
    </location>
</feature>
<dbReference type="PROSITE" id="PS50090">
    <property type="entry name" value="MYB_LIKE"/>
    <property type="match status" value="1"/>
</dbReference>
<feature type="domain" description="Myb-like" evidence="2">
    <location>
        <begin position="4"/>
        <end position="54"/>
    </location>
</feature>
<protein>
    <recommendedName>
        <fullName evidence="5">Myb-like domain-containing protein</fullName>
    </recommendedName>
</protein>
<reference evidence="4" key="1">
    <citation type="submission" date="2021-01" db="EMBL/GenBank/DDBJ databases">
        <authorList>
            <person name="Corre E."/>
            <person name="Pelletier E."/>
            <person name="Niang G."/>
            <person name="Scheremetjew M."/>
            <person name="Finn R."/>
            <person name="Kale V."/>
            <person name="Holt S."/>
            <person name="Cochrane G."/>
            <person name="Meng A."/>
            <person name="Brown T."/>
            <person name="Cohen L."/>
        </authorList>
    </citation>
    <scope>NUCLEOTIDE SEQUENCE</scope>
    <source>
        <strain evidence="4">CCMP281</strain>
    </source>
</reference>
<organism evidence="4">
    <name type="scientific">Haptolina ericina</name>
    <dbReference type="NCBI Taxonomy" id="156174"/>
    <lineage>
        <taxon>Eukaryota</taxon>
        <taxon>Haptista</taxon>
        <taxon>Haptophyta</taxon>
        <taxon>Prymnesiophyceae</taxon>
        <taxon>Prymnesiales</taxon>
        <taxon>Prymnesiaceae</taxon>
        <taxon>Haptolina</taxon>
    </lineage>
</organism>
<dbReference type="PANTHER" id="PTHR45614:SF69">
    <property type="entry name" value="CHROMOSOME UNDETERMINED SCAFFOLD_38, WHOLE GENOME SHOTGUN SEQUENCE"/>
    <property type="match status" value="1"/>
</dbReference>
<dbReference type="InterPro" id="IPR017930">
    <property type="entry name" value="Myb_dom"/>
</dbReference>
<dbReference type="GO" id="GO:0005634">
    <property type="term" value="C:nucleus"/>
    <property type="evidence" value="ECO:0007669"/>
    <property type="project" value="TreeGrafter"/>
</dbReference>
<dbReference type="GO" id="GO:0000978">
    <property type="term" value="F:RNA polymerase II cis-regulatory region sequence-specific DNA binding"/>
    <property type="evidence" value="ECO:0007669"/>
    <property type="project" value="TreeGrafter"/>
</dbReference>